<dbReference type="EMBL" id="JBDPZD010000001">
    <property type="protein sequence ID" value="MEO3690538.1"/>
    <property type="molecule type" value="Genomic_DNA"/>
</dbReference>
<dbReference type="Gene3D" id="2.60.120.560">
    <property type="entry name" value="Exo-inulinase, domain 1"/>
    <property type="match status" value="1"/>
</dbReference>
<gene>
    <name evidence="3" type="ORF">ABDJ85_03600</name>
</gene>
<proteinExistence type="predicted"/>
<comment type="caution">
    <text evidence="3">The sequence shown here is derived from an EMBL/GenBank/DDBJ whole genome shotgun (WGS) entry which is preliminary data.</text>
</comment>
<keyword evidence="4" id="KW-1185">Reference proteome</keyword>
<dbReference type="Proteomes" id="UP001495147">
    <property type="component" value="Unassembled WGS sequence"/>
</dbReference>
<name>A0ABV0FZL3_9BURK</name>
<dbReference type="Pfam" id="PF06439">
    <property type="entry name" value="3keto-disac_hyd"/>
    <property type="match status" value="1"/>
</dbReference>
<dbReference type="RefSeq" id="WP_347703365.1">
    <property type="nucleotide sequence ID" value="NZ_JBDPZD010000001.1"/>
</dbReference>
<reference evidence="3 4" key="1">
    <citation type="submission" date="2024-05" db="EMBL/GenBank/DDBJ databases">
        <title>Roseateles sp. DJS-2-20 16S ribosomal RNA gene Genome sequencing and assembly.</title>
        <authorList>
            <person name="Woo H."/>
        </authorList>
    </citation>
    <scope>NUCLEOTIDE SEQUENCE [LARGE SCALE GENOMIC DNA]</scope>
    <source>
        <strain evidence="3 4">DJS-2-20</strain>
    </source>
</reference>
<feature type="signal peptide" evidence="1">
    <location>
        <begin position="1"/>
        <end position="22"/>
    </location>
</feature>
<dbReference type="InterPro" id="IPR010496">
    <property type="entry name" value="AL/BT2_dom"/>
</dbReference>
<evidence type="ECO:0000259" key="2">
    <source>
        <dbReference type="Pfam" id="PF06439"/>
    </source>
</evidence>
<evidence type="ECO:0000313" key="3">
    <source>
        <dbReference type="EMBL" id="MEO3690538.1"/>
    </source>
</evidence>
<evidence type="ECO:0000313" key="4">
    <source>
        <dbReference type="Proteomes" id="UP001495147"/>
    </source>
</evidence>
<sequence length="266" mass="29118">MNTPRWIALLAALALTAGSALAQPTPPGWTPLFNGKDLSGWTAHWSQKPIDKRSPASLFTVENGVIHVYAKDKAGSRQAQAFIQTEAEHSNYRLSLEYKWGAKKFQPRVVEGRDAGLLYHAHGGEPLSWPLGLEFQIEDGDTGDLWTLSTRATSSVLPETGRYAPATAGGVPTTVGAPGDYGRVRHGALSELPEAWNTLELIVKGDRATHIVNGFVSLRAHDLKRWDATSKAWVPLVSGKLALLAESTEIFYRNIRIRPLTADEMQ</sequence>
<feature type="domain" description="3-keto-alpha-glucoside-1,2-lyase/3-keto-2-hydroxy-glucal hydratase" evidence="2">
    <location>
        <begin position="28"/>
        <end position="258"/>
    </location>
</feature>
<evidence type="ECO:0000256" key="1">
    <source>
        <dbReference type="SAM" id="SignalP"/>
    </source>
</evidence>
<feature type="chain" id="PRO_5046631715" evidence="1">
    <location>
        <begin position="23"/>
        <end position="266"/>
    </location>
</feature>
<organism evidence="3 4">
    <name type="scientific">Roseateles paludis</name>
    <dbReference type="NCBI Taxonomy" id="3145238"/>
    <lineage>
        <taxon>Bacteria</taxon>
        <taxon>Pseudomonadati</taxon>
        <taxon>Pseudomonadota</taxon>
        <taxon>Betaproteobacteria</taxon>
        <taxon>Burkholderiales</taxon>
        <taxon>Sphaerotilaceae</taxon>
        <taxon>Roseateles</taxon>
    </lineage>
</organism>
<protein>
    <submittedName>
        <fullName evidence="3">DUF1080 domain-containing protein</fullName>
    </submittedName>
</protein>
<keyword evidence="1" id="KW-0732">Signal</keyword>
<accession>A0ABV0FZL3</accession>